<keyword evidence="1" id="KW-0805">Transcription regulation</keyword>
<dbReference type="RefSeq" id="WP_075761604.1">
    <property type="nucleotide sequence ID" value="NZ_MJIL01000007.1"/>
</dbReference>
<evidence type="ECO:0000313" key="6">
    <source>
        <dbReference type="Proteomes" id="UP000186905"/>
    </source>
</evidence>
<comment type="caution">
    <text evidence="5">The sequence shown here is derived from an EMBL/GenBank/DDBJ whole genome shotgun (WGS) entry which is preliminary data.</text>
</comment>
<organism evidence="5 6">
    <name type="scientific">Photobacterium proteolyticum</name>
    <dbReference type="NCBI Taxonomy" id="1903952"/>
    <lineage>
        <taxon>Bacteria</taxon>
        <taxon>Pseudomonadati</taxon>
        <taxon>Pseudomonadota</taxon>
        <taxon>Gammaproteobacteria</taxon>
        <taxon>Vibrionales</taxon>
        <taxon>Vibrionaceae</taxon>
        <taxon>Photobacterium</taxon>
    </lineage>
</organism>
<dbReference type="Pfam" id="PF01381">
    <property type="entry name" value="HTH_3"/>
    <property type="match status" value="1"/>
</dbReference>
<evidence type="ECO:0000259" key="4">
    <source>
        <dbReference type="PROSITE" id="PS50943"/>
    </source>
</evidence>
<dbReference type="Gene3D" id="1.10.260.40">
    <property type="entry name" value="lambda repressor-like DNA-binding domains"/>
    <property type="match status" value="1"/>
</dbReference>
<evidence type="ECO:0000256" key="2">
    <source>
        <dbReference type="ARBA" id="ARBA00023125"/>
    </source>
</evidence>
<proteinExistence type="predicted"/>
<accession>A0A1Q9H7M1</accession>
<dbReference type="InterPro" id="IPR052359">
    <property type="entry name" value="HTH-type_reg/antitoxin"/>
</dbReference>
<evidence type="ECO:0000256" key="1">
    <source>
        <dbReference type="ARBA" id="ARBA00023015"/>
    </source>
</evidence>
<dbReference type="InterPro" id="IPR001387">
    <property type="entry name" value="Cro/C1-type_HTH"/>
</dbReference>
<dbReference type="STRING" id="1903952.BIT28_11785"/>
<feature type="domain" description="HTH cro/C1-type" evidence="4">
    <location>
        <begin position="45"/>
        <end position="89"/>
    </location>
</feature>
<gene>
    <name evidence="5" type="ORF">BIT28_11785</name>
</gene>
<dbReference type="PROSITE" id="PS50943">
    <property type="entry name" value="HTH_CROC1"/>
    <property type="match status" value="1"/>
</dbReference>
<keyword evidence="2" id="KW-0238">DNA-binding</keyword>
<dbReference type="SUPFAM" id="SSF47413">
    <property type="entry name" value="lambda repressor-like DNA-binding domains"/>
    <property type="match status" value="1"/>
</dbReference>
<dbReference type="OrthoDB" id="9799384at2"/>
<protein>
    <submittedName>
        <fullName evidence="5">Transcriptional regulator</fullName>
    </submittedName>
</protein>
<dbReference type="GO" id="GO:0003677">
    <property type="term" value="F:DNA binding"/>
    <property type="evidence" value="ECO:0007669"/>
    <property type="project" value="UniProtKB-KW"/>
</dbReference>
<dbReference type="CDD" id="cd00093">
    <property type="entry name" value="HTH_XRE"/>
    <property type="match status" value="1"/>
</dbReference>
<dbReference type="AlphaFoldDB" id="A0A1Q9H7M1"/>
<dbReference type="SMART" id="SM00530">
    <property type="entry name" value="HTH_XRE"/>
    <property type="match status" value="1"/>
</dbReference>
<evidence type="ECO:0000313" key="5">
    <source>
        <dbReference type="EMBL" id="OLQ83952.1"/>
    </source>
</evidence>
<dbReference type="InterPro" id="IPR010982">
    <property type="entry name" value="Lambda_DNA-bd_dom_sf"/>
</dbReference>
<dbReference type="PANTHER" id="PTHR36511:SF3">
    <property type="entry name" value="ANTITOXIN HIGA-2"/>
    <property type="match status" value="1"/>
</dbReference>
<evidence type="ECO:0000256" key="3">
    <source>
        <dbReference type="ARBA" id="ARBA00023163"/>
    </source>
</evidence>
<dbReference type="EMBL" id="MJIL01000007">
    <property type="protein sequence ID" value="OLQ83952.1"/>
    <property type="molecule type" value="Genomic_DNA"/>
</dbReference>
<keyword evidence="3" id="KW-0804">Transcription</keyword>
<dbReference type="PANTHER" id="PTHR36511">
    <property type="entry name" value="MERR FAMILY BACTERIAL REGULATORY PROTEIN"/>
    <property type="match status" value="1"/>
</dbReference>
<keyword evidence="6" id="KW-1185">Reference proteome</keyword>
<name>A0A1Q9H7M1_9GAMM</name>
<reference evidence="5 6" key="1">
    <citation type="submission" date="2016-09" db="EMBL/GenBank/DDBJ databases">
        <title>Photobacterium proteolyticum sp. nov. a protease producing bacterium isolated from ocean sediments of Laizhou Bay.</title>
        <authorList>
            <person name="Li Y."/>
        </authorList>
    </citation>
    <scope>NUCLEOTIDE SEQUENCE [LARGE SCALE GENOMIC DNA]</scope>
    <source>
        <strain evidence="5 6">13-12</strain>
    </source>
</reference>
<dbReference type="Proteomes" id="UP000186905">
    <property type="component" value="Unassembled WGS sequence"/>
</dbReference>
<sequence>MSDILKAVHETVSELHEHDAIDKTTLRQFDALCLTPMHEYNGEEVRTLRESFNLSQSVFAQYLNVSTKLVQKWEQNASHPKGAALKLLALAQKNGIDAIA</sequence>